<name>A0A7W7YC73_9BACT</name>
<protein>
    <submittedName>
        <fullName evidence="1">Uncharacterized protein</fullName>
    </submittedName>
</protein>
<reference evidence="1 2" key="1">
    <citation type="submission" date="2020-08" db="EMBL/GenBank/DDBJ databases">
        <title>Genomic Encyclopedia of Type Strains, Phase IV (KMG-IV): sequencing the most valuable type-strain genomes for metagenomic binning, comparative biology and taxonomic classification.</title>
        <authorList>
            <person name="Goeker M."/>
        </authorList>
    </citation>
    <scope>NUCLEOTIDE SEQUENCE [LARGE SCALE GENOMIC DNA]</scope>
    <source>
        <strain evidence="1 2">DSM 12252</strain>
    </source>
</reference>
<dbReference type="EMBL" id="JACHIG010000005">
    <property type="protein sequence ID" value="MBB5033180.1"/>
    <property type="molecule type" value="Genomic_DNA"/>
</dbReference>
<evidence type="ECO:0000313" key="1">
    <source>
        <dbReference type="EMBL" id="MBB5033180.1"/>
    </source>
</evidence>
<comment type="caution">
    <text evidence="1">The sequence shown here is derived from an EMBL/GenBank/DDBJ whole genome shotgun (WGS) entry which is preliminary data.</text>
</comment>
<gene>
    <name evidence="1" type="ORF">HNQ65_002763</name>
</gene>
<accession>A0A7W7YC73</accession>
<dbReference type="Proteomes" id="UP000590740">
    <property type="component" value="Unassembled WGS sequence"/>
</dbReference>
<evidence type="ECO:0000313" key="2">
    <source>
        <dbReference type="Proteomes" id="UP000590740"/>
    </source>
</evidence>
<organism evidence="1 2">
    <name type="scientific">Prosthecobacter vanneervenii</name>
    <dbReference type="NCBI Taxonomy" id="48466"/>
    <lineage>
        <taxon>Bacteria</taxon>
        <taxon>Pseudomonadati</taxon>
        <taxon>Verrucomicrobiota</taxon>
        <taxon>Verrucomicrobiia</taxon>
        <taxon>Verrucomicrobiales</taxon>
        <taxon>Verrucomicrobiaceae</taxon>
        <taxon>Prosthecobacter</taxon>
    </lineage>
</organism>
<dbReference type="AlphaFoldDB" id="A0A7W7YC73"/>
<dbReference type="RefSeq" id="WP_184340092.1">
    <property type="nucleotide sequence ID" value="NZ_JACHIG010000005.1"/>
</dbReference>
<keyword evidence="2" id="KW-1185">Reference proteome</keyword>
<sequence>MVTSVTFGQLSQLFQGSWKPAPGHYHSPEVWAMWDGSSATWGLQPGVTQLSPESAAIDGDFAAFLARLELPTAAEIAARGMAAFGRWLAAGLPLVDETTRQKRAMVCEACPAWDSEARAGLGRCGHPKCGCTSLKWWLKTEKCPAGWWPA</sequence>
<proteinExistence type="predicted"/>